<reference evidence="3" key="1">
    <citation type="submission" date="2017-04" db="EMBL/GenBank/DDBJ databases">
        <title>Population genomics of picophytoplankton unveils novel chromosome hypervariability.</title>
        <authorList>
            <consortium name="DOE Joint Genome Institute"/>
            <person name="Blanc-Mathieu R."/>
            <person name="Krasovec M."/>
            <person name="Hebrard M."/>
            <person name="Yau S."/>
            <person name="Desgranges E."/>
            <person name="Martin J."/>
            <person name="Schackwitz W."/>
            <person name="Kuo A."/>
            <person name="Salin G."/>
            <person name="Donnadieu C."/>
            <person name="Desdevises Y."/>
            <person name="Sanchez-Ferandin S."/>
            <person name="Moreau H."/>
            <person name="Rivals E."/>
            <person name="Grigoriev I.V."/>
            <person name="Grimsley N."/>
            <person name="Eyre-Walker A."/>
            <person name="Piganeau G."/>
        </authorList>
    </citation>
    <scope>NUCLEOTIDE SEQUENCE [LARGE SCALE GENOMIC DNA]</scope>
    <source>
        <strain evidence="3">RCC 1115</strain>
    </source>
</reference>
<keyword evidence="2" id="KW-0812">Transmembrane</keyword>
<dbReference type="AlphaFoldDB" id="A0A1Y5I365"/>
<keyword evidence="2" id="KW-0472">Membrane</keyword>
<feature type="transmembrane region" description="Helical" evidence="2">
    <location>
        <begin position="92"/>
        <end position="112"/>
    </location>
</feature>
<dbReference type="Proteomes" id="UP000195557">
    <property type="component" value="Unassembled WGS sequence"/>
</dbReference>
<feature type="compositionally biased region" description="Basic and acidic residues" evidence="1">
    <location>
        <begin position="49"/>
        <end position="73"/>
    </location>
</feature>
<proteinExistence type="predicted"/>
<dbReference type="EMBL" id="KZ155826">
    <property type="protein sequence ID" value="OUS43968.1"/>
    <property type="molecule type" value="Genomic_DNA"/>
</dbReference>
<evidence type="ECO:0000256" key="1">
    <source>
        <dbReference type="SAM" id="MobiDB-lite"/>
    </source>
</evidence>
<keyword evidence="2" id="KW-1133">Transmembrane helix</keyword>
<protein>
    <submittedName>
        <fullName evidence="3">Uncharacterized protein</fullName>
    </submittedName>
</protein>
<gene>
    <name evidence="3" type="ORF">BE221DRAFT_194098</name>
</gene>
<feature type="region of interest" description="Disordered" evidence="1">
    <location>
        <begin position="41"/>
        <end position="73"/>
    </location>
</feature>
<sequence length="125" mass="14099">MDWDGAWKTFKKEFVGDDAKMPNDYVEFKSSNKRCARAIARRRRGIRARSSDRREGTDAETASRRRAPDAEAKRQIYDDEDRVLNVATSQKTTAVGLIAVASLLFVFVFVIGPPPSDGRCSLPWC</sequence>
<name>A0A1Y5I365_OSTTA</name>
<accession>A0A1Y5I365</accession>
<evidence type="ECO:0000256" key="2">
    <source>
        <dbReference type="SAM" id="Phobius"/>
    </source>
</evidence>
<evidence type="ECO:0000313" key="3">
    <source>
        <dbReference type="EMBL" id="OUS43968.1"/>
    </source>
</evidence>
<organism evidence="3">
    <name type="scientific">Ostreococcus tauri</name>
    <name type="common">Marine green alga</name>
    <dbReference type="NCBI Taxonomy" id="70448"/>
    <lineage>
        <taxon>Eukaryota</taxon>
        <taxon>Viridiplantae</taxon>
        <taxon>Chlorophyta</taxon>
        <taxon>Mamiellophyceae</taxon>
        <taxon>Mamiellales</taxon>
        <taxon>Bathycoccaceae</taxon>
        <taxon>Ostreococcus</taxon>
    </lineage>
</organism>